<sequence length="270" mass="28612">MRAAAILPVLALLATADARKCKAKHSTASPVPSVTPVADDNALIHQPEPTPSSSESASSEATPTESSSVVTSETPAPSPTSEESASASASPSPSPSPSAEPQGPANPDGAVPASDPLAEQILQAHNEIRARYGVPAVSWNEELSAIAVGQAQTCNQVPQFPASRQDYTDSLVPSHDGDFVRSVHDAGWEGENYVYPTDGGDKTYQEAAARWTQVVWRATTDIGCGWHKCEEWPEAAQLNGQYKFVCVYNTHQTYVGSPEAFNANIPDKLE</sequence>
<feature type="compositionally biased region" description="Low complexity" evidence="1">
    <location>
        <begin position="51"/>
        <end position="91"/>
    </location>
</feature>
<dbReference type="InterPro" id="IPR014044">
    <property type="entry name" value="CAP_dom"/>
</dbReference>
<proteinExistence type="predicted"/>
<name>A0A0J0XMW5_9TREE</name>
<accession>A0A0J0XMW5</accession>
<protein>
    <submittedName>
        <fullName evidence="4">PR-1-like protein</fullName>
    </submittedName>
</protein>
<dbReference type="SUPFAM" id="SSF55797">
    <property type="entry name" value="PR-1-like"/>
    <property type="match status" value="1"/>
</dbReference>
<dbReference type="RefSeq" id="XP_018278937.1">
    <property type="nucleotide sequence ID" value="XM_018426005.1"/>
</dbReference>
<dbReference type="PANTHER" id="PTHR10334">
    <property type="entry name" value="CYSTEINE-RICH SECRETORY PROTEIN-RELATED"/>
    <property type="match status" value="1"/>
</dbReference>
<dbReference type="Proteomes" id="UP000053611">
    <property type="component" value="Unassembled WGS sequence"/>
</dbReference>
<feature type="chain" id="PRO_5005246122" evidence="2">
    <location>
        <begin position="19"/>
        <end position="270"/>
    </location>
</feature>
<dbReference type="InterPro" id="IPR001283">
    <property type="entry name" value="CRISP-related"/>
</dbReference>
<feature type="region of interest" description="Disordered" evidence="1">
    <location>
        <begin position="24"/>
        <end position="113"/>
    </location>
</feature>
<dbReference type="Pfam" id="PF00188">
    <property type="entry name" value="CAP"/>
    <property type="match status" value="1"/>
</dbReference>
<dbReference type="STRING" id="879819.A0A0J0XMW5"/>
<gene>
    <name evidence="4" type="ORF">CC85DRAFT_312241</name>
</gene>
<organism evidence="4 5">
    <name type="scientific">Cutaneotrichosporon oleaginosum</name>
    <dbReference type="NCBI Taxonomy" id="879819"/>
    <lineage>
        <taxon>Eukaryota</taxon>
        <taxon>Fungi</taxon>
        <taxon>Dikarya</taxon>
        <taxon>Basidiomycota</taxon>
        <taxon>Agaricomycotina</taxon>
        <taxon>Tremellomycetes</taxon>
        <taxon>Trichosporonales</taxon>
        <taxon>Trichosporonaceae</taxon>
        <taxon>Cutaneotrichosporon</taxon>
    </lineage>
</organism>
<feature type="domain" description="SCP" evidence="3">
    <location>
        <begin position="118"/>
        <end position="256"/>
    </location>
</feature>
<reference evidence="4 5" key="1">
    <citation type="submission" date="2015-03" db="EMBL/GenBank/DDBJ databases">
        <title>Genomics and transcriptomics of the oil-accumulating basidiomycete yeast T. oleaginosus allow insights into substrate utilization and the diverse evolutionary trajectories of mating systems in fungi.</title>
        <authorList>
            <consortium name="DOE Joint Genome Institute"/>
            <person name="Kourist R."/>
            <person name="Kracht O."/>
            <person name="Bracharz F."/>
            <person name="Lipzen A."/>
            <person name="Nolan M."/>
            <person name="Ohm R."/>
            <person name="Grigoriev I."/>
            <person name="Sun S."/>
            <person name="Heitman J."/>
            <person name="Bruck T."/>
            <person name="Nowrousian M."/>
        </authorList>
    </citation>
    <scope>NUCLEOTIDE SEQUENCE [LARGE SCALE GENOMIC DNA]</scope>
    <source>
        <strain evidence="4 5">IBC0246</strain>
    </source>
</reference>
<evidence type="ECO:0000256" key="1">
    <source>
        <dbReference type="SAM" id="MobiDB-lite"/>
    </source>
</evidence>
<dbReference type="InterPro" id="IPR035940">
    <property type="entry name" value="CAP_sf"/>
</dbReference>
<evidence type="ECO:0000313" key="5">
    <source>
        <dbReference type="Proteomes" id="UP000053611"/>
    </source>
</evidence>
<dbReference type="EMBL" id="KQ087205">
    <property type="protein sequence ID" value="KLT42446.1"/>
    <property type="molecule type" value="Genomic_DNA"/>
</dbReference>
<evidence type="ECO:0000313" key="4">
    <source>
        <dbReference type="EMBL" id="KLT42446.1"/>
    </source>
</evidence>
<keyword evidence="5" id="KW-1185">Reference proteome</keyword>
<dbReference type="AlphaFoldDB" id="A0A0J0XMW5"/>
<dbReference type="GeneID" id="28986608"/>
<evidence type="ECO:0000256" key="2">
    <source>
        <dbReference type="SAM" id="SignalP"/>
    </source>
</evidence>
<dbReference type="OrthoDB" id="337038at2759"/>
<dbReference type="Gene3D" id="3.40.33.10">
    <property type="entry name" value="CAP"/>
    <property type="match status" value="1"/>
</dbReference>
<keyword evidence="2" id="KW-0732">Signal</keyword>
<feature type="signal peptide" evidence="2">
    <location>
        <begin position="1"/>
        <end position="18"/>
    </location>
</feature>
<dbReference type="SMART" id="SM00198">
    <property type="entry name" value="SCP"/>
    <property type="match status" value="1"/>
</dbReference>
<evidence type="ECO:0000259" key="3">
    <source>
        <dbReference type="SMART" id="SM00198"/>
    </source>
</evidence>